<dbReference type="InterPro" id="IPR044926">
    <property type="entry name" value="RGS_subdomain_2"/>
</dbReference>
<organism evidence="2 3">
    <name type="scientific">Rhizobium halophytocola</name>
    <dbReference type="NCBI Taxonomy" id="735519"/>
    <lineage>
        <taxon>Bacteria</taxon>
        <taxon>Pseudomonadati</taxon>
        <taxon>Pseudomonadota</taxon>
        <taxon>Alphaproteobacteria</taxon>
        <taxon>Hyphomicrobiales</taxon>
        <taxon>Rhizobiaceae</taxon>
        <taxon>Rhizobium/Agrobacterium group</taxon>
        <taxon>Rhizobium</taxon>
    </lineage>
</organism>
<dbReference type="Pfam" id="PF00615">
    <property type="entry name" value="RGS"/>
    <property type="match status" value="1"/>
</dbReference>
<evidence type="ECO:0000313" key="2">
    <source>
        <dbReference type="EMBL" id="MBP1853255.1"/>
    </source>
</evidence>
<name>A0ABS4E5N6_9HYPH</name>
<dbReference type="EMBL" id="JAGGJU010000016">
    <property type="protein sequence ID" value="MBP1853255.1"/>
    <property type="molecule type" value="Genomic_DNA"/>
</dbReference>
<evidence type="ECO:0000259" key="1">
    <source>
        <dbReference type="Pfam" id="PF00615"/>
    </source>
</evidence>
<dbReference type="SUPFAM" id="SSF48097">
    <property type="entry name" value="Regulator of G-protein signaling, RGS"/>
    <property type="match status" value="1"/>
</dbReference>
<gene>
    <name evidence="2" type="ORF">J2Z17_004716</name>
</gene>
<dbReference type="RefSeq" id="WP_209948900.1">
    <property type="nucleotide sequence ID" value="NZ_JAGGJU010000016.1"/>
</dbReference>
<reference evidence="2 3" key="1">
    <citation type="submission" date="2021-03" db="EMBL/GenBank/DDBJ databases">
        <title>Genomic Encyclopedia of Type Strains, Phase IV (KMG-IV): sequencing the most valuable type-strain genomes for metagenomic binning, comparative biology and taxonomic classification.</title>
        <authorList>
            <person name="Goeker M."/>
        </authorList>
    </citation>
    <scope>NUCLEOTIDE SEQUENCE [LARGE SCALE GENOMIC DNA]</scope>
    <source>
        <strain evidence="2 3">DSM 21600</strain>
    </source>
</reference>
<dbReference type="InterPro" id="IPR016137">
    <property type="entry name" value="RGS"/>
</dbReference>
<comment type="caution">
    <text evidence="2">The sequence shown here is derived from an EMBL/GenBank/DDBJ whole genome shotgun (WGS) entry which is preliminary data.</text>
</comment>
<dbReference type="InterPro" id="IPR036305">
    <property type="entry name" value="RGS_sf"/>
</dbReference>
<proteinExistence type="predicted"/>
<protein>
    <recommendedName>
        <fullName evidence="1">RGS domain-containing protein</fullName>
    </recommendedName>
</protein>
<keyword evidence="3" id="KW-1185">Reference proteome</keyword>
<dbReference type="Gene3D" id="1.10.167.10">
    <property type="entry name" value="Regulator of G-protein Signalling 4, domain 2"/>
    <property type="match status" value="1"/>
</dbReference>
<evidence type="ECO:0000313" key="3">
    <source>
        <dbReference type="Proteomes" id="UP000759443"/>
    </source>
</evidence>
<accession>A0ABS4E5N6</accession>
<sequence>MTKKIDGVTYPDGVITMLQSKTIGPAFRDYLDSVQATESYKFLQNENASIPNMLYTMYLHETAPYHINISSALRNKAKGLADKSDWENKDWPGIYKAAMVAIESMIKQDHIDKFFRSEHFHKRHAVLKRGMAARLHAMLKDRTTKQAATVNVRVDKKRLILCGYRFGQDRSQDSKAIEMTKRLIDSHLAGDGDAAKRHLDFILDIQPDDSLIPERLPELIKQFQRFGVLPKAAAT</sequence>
<feature type="domain" description="RGS" evidence="1">
    <location>
        <begin position="37"/>
        <end position="122"/>
    </location>
</feature>
<dbReference type="Proteomes" id="UP000759443">
    <property type="component" value="Unassembled WGS sequence"/>
</dbReference>